<dbReference type="InterPro" id="IPR009000">
    <property type="entry name" value="Transl_B-barrel_sf"/>
</dbReference>
<dbReference type="GO" id="GO:0003924">
    <property type="term" value="F:GTPase activity"/>
    <property type="evidence" value="ECO:0007669"/>
    <property type="project" value="UniProtKB-UniRule"/>
</dbReference>
<dbReference type="GO" id="GO:0003743">
    <property type="term" value="F:translation initiation factor activity"/>
    <property type="evidence" value="ECO:0007669"/>
    <property type="project" value="UniProtKB-UniRule"/>
</dbReference>
<dbReference type="CDD" id="cd03692">
    <property type="entry name" value="mtIF2_IVc"/>
    <property type="match status" value="1"/>
</dbReference>
<comment type="subcellular location">
    <subcellularLocation>
        <location evidence="8">Cytoplasm</location>
    </subcellularLocation>
</comment>
<gene>
    <name evidence="8 11" type="primary">infB</name>
    <name evidence="11" type="ORF">MGALLINA_00900</name>
</gene>
<protein>
    <recommendedName>
        <fullName evidence="2 8">Translation initiation factor IF-2</fullName>
    </recommendedName>
</protein>
<feature type="binding site" evidence="8">
    <location>
        <begin position="219"/>
        <end position="222"/>
    </location>
    <ligand>
        <name>GTP</name>
        <dbReference type="ChEBI" id="CHEBI:37565"/>
    </ligand>
</feature>
<comment type="function">
    <text evidence="7 8 9">One of the essential components for the initiation of protein synthesis. Protects formylmethionyl-tRNA from spontaneous hydrolysis and promotes its binding to the 30S ribosomal subunits. Also involved in the hydrolysis of GTP during the formation of the 70S ribosomal complex.</text>
</comment>
<dbReference type="PANTHER" id="PTHR43381">
    <property type="entry name" value="TRANSLATION INITIATION FACTOR IF-2-RELATED"/>
    <property type="match status" value="1"/>
</dbReference>
<dbReference type="RefSeq" id="WP_063625877.1">
    <property type="nucleotide sequence ID" value="NZ_LVLH01000020.1"/>
</dbReference>
<dbReference type="SUPFAM" id="SSF50447">
    <property type="entry name" value="Translation proteins"/>
    <property type="match status" value="2"/>
</dbReference>
<keyword evidence="3 8" id="KW-0396">Initiation factor</keyword>
<reference evidence="11 12" key="1">
    <citation type="submission" date="2016-03" db="EMBL/GenBank/DDBJ databases">
        <title>Genome sequence of Mycoplasma gallinarum strain Mgn_IPT.</title>
        <authorList>
            <person name="Yacoub E."/>
            <person name="Sirand-Pugnet P."/>
            <person name="Barre A."/>
            <person name="Maurier F."/>
            <person name="Blanchard A."/>
            <person name="Ben Abdelmoumen B.M."/>
        </authorList>
    </citation>
    <scope>NUCLEOTIDE SEQUENCE [LARGE SCALE GENOMIC DNA]</scope>
    <source>
        <strain evidence="11 12">Mgn_IPT</strain>
    </source>
</reference>
<evidence type="ECO:0000256" key="8">
    <source>
        <dbReference type="HAMAP-Rule" id="MF_00100"/>
    </source>
</evidence>
<accession>A0A168RK00</accession>
<dbReference type="FunFam" id="2.40.30.10:FF:000054">
    <property type="entry name" value="Translation initiation factor IF-2"/>
    <property type="match status" value="1"/>
</dbReference>
<keyword evidence="6 8" id="KW-0342">GTP-binding</keyword>
<dbReference type="SUPFAM" id="SSF52540">
    <property type="entry name" value="P-loop containing nucleoside triphosphate hydrolases"/>
    <property type="match status" value="1"/>
</dbReference>
<name>A0A168RK00_9BACT</name>
<dbReference type="AlphaFoldDB" id="A0A168RK00"/>
<dbReference type="FunFam" id="2.40.30.10:FF:000008">
    <property type="entry name" value="Translation initiation factor IF-2"/>
    <property type="match status" value="1"/>
</dbReference>
<keyword evidence="12" id="KW-1185">Reference proteome</keyword>
<dbReference type="FunFam" id="3.40.50.300:FF:000019">
    <property type="entry name" value="Translation initiation factor IF-2"/>
    <property type="match status" value="1"/>
</dbReference>
<dbReference type="InterPro" id="IPR023115">
    <property type="entry name" value="TIF_IF2_dom3"/>
</dbReference>
<evidence type="ECO:0000256" key="2">
    <source>
        <dbReference type="ARBA" id="ARBA00020675"/>
    </source>
</evidence>
<dbReference type="InterPro" id="IPR027417">
    <property type="entry name" value="P-loop_NTPase"/>
</dbReference>
<feature type="binding site" evidence="8">
    <location>
        <begin position="165"/>
        <end position="169"/>
    </location>
    <ligand>
        <name>GTP</name>
        <dbReference type="ChEBI" id="CHEBI:37565"/>
    </ligand>
</feature>
<feature type="region of interest" description="G-domain" evidence="8">
    <location>
        <begin position="113"/>
        <end position="261"/>
    </location>
</feature>
<evidence type="ECO:0000256" key="3">
    <source>
        <dbReference type="ARBA" id="ARBA00022540"/>
    </source>
</evidence>
<keyword evidence="4 8" id="KW-0547">Nucleotide-binding</keyword>
<dbReference type="InterPro" id="IPR006847">
    <property type="entry name" value="IF2_N"/>
</dbReference>
<dbReference type="InterPro" id="IPR000795">
    <property type="entry name" value="T_Tr_GTP-bd_dom"/>
</dbReference>
<dbReference type="InterPro" id="IPR015760">
    <property type="entry name" value="TIF_IF2"/>
</dbReference>
<dbReference type="PATRIC" id="fig|29557.3.peg.81"/>
<dbReference type="InterPro" id="IPR036925">
    <property type="entry name" value="TIF_IF2_dom3_sf"/>
</dbReference>
<evidence type="ECO:0000256" key="1">
    <source>
        <dbReference type="ARBA" id="ARBA00007733"/>
    </source>
</evidence>
<feature type="binding site" evidence="8">
    <location>
        <begin position="119"/>
        <end position="126"/>
    </location>
    <ligand>
        <name>GTP</name>
        <dbReference type="ChEBI" id="CHEBI:37565"/>
    </ligand>
</feature>
<evidence type="ECO:0000259" key="10">
    <source>
        <dbReference type="PROSITE" id="PS51722"/>
    </source>
</evidence>
<evidence type="ECO:0000313" key="11">
    <source>
        <dbReference type="EMBL" id="OAB49055.1"/>
    </source>
</evidence>
<dbReference type="FunFam" id="3.40.50.10050:FF:000001">
    <property type="entry name" value="Translation initiation factor IF-2"/>
    <property type="match status" value="1"/>
</dbReference>
<dbReference type="CDD" id="cd03702">
    <property type="entry name" value="IF2_mtIF2_II"/>
    <property type="match status" value="1"/>
</dbReference>
<dbReference type="GO" id="GO:0005737">
    <property type="term" value="C:cytoplasm"/>
    <property type="evidence" value="ECO:0007669"/>
    <property type="project" value="UniProtKB-SubCell"/>
</dbReference>
<evidence type="ECO:0000256" key="5">
    <source>
        <dbReference type="ARBA" id="ARBA00022917"/>
    </source>
</evidence>
<dbReference type="Gene3D" id="2.40.30.10">
    <property type="entry name" value="Translation factors"/>
    <property type="match status" value="2"/>
</dbReference>
<evidence type="ECO:0000256" key="9">
    <source>
        <dbReference type="RuleBase" id="RU000644"/>
    </source>
</evidence>
<organism evidence="11 12">
    <name type="scientific">Mycoplasmopsis gallinarum</name>
    <dbReference type="NCBI Taxonomy" id="29557"/>
    <lineage>
        <taxon>Bacteria</taxon>
        <taxon>Bacillati</taxon>
        <taxon>Mycoplasmatota</taxon>
        <taxon>Mycoplasmoidales</taxon>
        <taxon>Metamycoplasmataceae</taxon>
        <taxon>Mycoplasmopsis</taxon>
    </lineage>
</organism>
<dbReference type="Pfam" id="PF11987">
    <property type="entry name" value="IF-2"/>
    <property type="match status" value="1"/>
</dbReference>
<dbReference type="Pfam" id="PF04760">
    <property type="entry name" value="IF2_N"/>
    <property type="match status" value="1"/>
</dbReference>
<dbReference type="PANTHER" id="PTHR43381:SF5">
    <property type="entry name" value="TR-TYPE G DOMAIN-CONTAINING PROTEIN"/>
    <property type="match status" value="1"/>
</dbReference>
<dbReference type="SUPFAM" id="SSF52156">
    <property type="entry name" value="Initiation factor IF2/eIF5b, domain 3"/>
    <property type="match status" value="1"/>
</dbReference>
<dbReference type="EMBL" id="LVLH01000020">
    <property type="protein sequence ID" value="OAB49055.1"/>
    <property type="molecule type" value="Genomic_DNA"/>
</dbReference>
<dbReference type="Proteomes" id="UP000076983">
    <property type="component" value="Unassembled WGS sequence"/>
</dbReference>
<keyword evidence="5 8" id="KW-0648">Protein biosynthesis</keyword>
<dbReference type="InterPro" id="IPR053905">
    <property type="entry name" value="EF-G-like_DII"/>
</dbReference>
<dbReference type="InterPro" id="IPR000178">
    <property type="entry name" value="TF_IF2_bacterial-like"/>
</dbReference>
<evidence type="ECO:0000256" key="6">
    <source>
        <dbReference type="ARBA" id="ARBA00023134"/>
    </source>
</evidence>
<dbReference type="STRING" id="29557.MGALLINA_00900"/>
<dbReference type="Gene3D" id="3.40.50.300">
    <property type="entry name" value="P-loop containing nucleotide triphosphate hydrolases"/>
    <property type="match status" value="1"/>
</dbReference>
<dbReference type="OrthoDB" id="9811804at2"/>
<dbReference type="GO" id="GO:0005525">
    <property type="term" value="F:GTP binding"/>
    <property type="evidence" value="ECO:0007669"/>
    <property type="project" value="UniProtKB-KW"/>
</dbReference>
<dbReference type="Pfam" id="PF00009">
    <property type="entry name" value="GTP_EFTU"/>
    <property type="match status" value="1"/>
</dbReference>
<evidence type="ECO:0000313" key="12">
    <source>
        <dbReference type="Proteomes" id="UP000076983"/>
    </source>
</evidence>
<dbReference type="Pfam" id="PF22042">
    <property type="entry name" value="EF-G_D2"/>
    <property type="match status" value="1"/>
</dbReference>
<dbReference type="InterPro" id="IPR044145">
    <property type="entry name" value="IF2_II"/>
</dbReference>
<dbReference type="InterPro" id="IPR005225">
    <property type="entry name" value="Small_GTP-bd"/>
</dbReference>
<comment type="similarity">
    <text evidence="1 8 9">Belongs to the TRAFAC class translation factor GTPase superfamily. Classic translation factor GTPase family. IF-2 subfamily.</text>
</comment>
<dbReference type="HAMAP" id="MF_00100_B">
    <property type="entry name" value="IF_2_B"/>
    <property type="match status" value="1"/>
</dbReference>
<comment type="caution">
    <text evidence="11">The sequence shown here is derived from an EMBL/GenBank/DDBJ whole genome shotgun (WGS) entry which is preliminary data.</text>
</comment>
<feature type="domain" description="Tr-type G" evidence="10">
    <location>
        <begin position="110"/>
        <end position="279"/>
    </location>
</feature>
<dbReference type="NCBIfam" id="TIGR00231">
    <property type="entry name" value="small_GTP"/>
    <property type="match status" value="1"/>
</dbReference>
<evidence type="ECO:0000256" key="4">
    <source>
        <dbReference type="ARBA" id="ARBA00022741"/>
    </source>
</evidence>
<proteinExistence type="inferred from homology"/>
<evidence type="ECO:0000256" key="7">
    <source>
        <dbReference type="ARBA" id="ARBA00025162"/>
    </source>
</evidence>
<dbReference type="NCBIfam" id="TIGR00487">
    <property type="entry name" value="IF-2"/>
    <property type="match status" value="1"/>
</dbReference>
<dbReference type="CDD" id="cd01887">
    <property type="entry name" value="IF2_eIF5B"/>
    <property type="match status" value="1"/>
</dbReference>
<dbReference type="PROSITE" id="PS51722">
    <property type="entry name" value="G_TR_2"/>
    <property type="match status" value="1"/>
</dbReference>
<keyword evidence="8" id="KW-0963">Cytoplasm</keyword>
<dbReference type="PRINTS" id="PR00315">
    <property type="entry name" value="ELONGATNFCT"/>
</dbReference>
<dbReference type="Gene3D" id="3.40.50.10050">
    <property type="entry name" value="Translation initiation factor IF- 2, domain 3"/>
    <property type="match status" value="1"/>
</dbReference>
<sequence length="601" mass="66710">MDKNKRIKNEETVKSQLIDVKTEVKDGVFIFTNKMPIAEFAQKIGINPNDIIKKFLMQGKPYTLNRVLEEEEIAELCLDYNLDFKKEESVNVGNFLNKVKFDDNEKDLRKKPPVVTVMGHVDHGKTTLIDYIRKTKVAQSESSGITQHTGAYQVNHKGNKITFIDTPGHEVFTEMRQRGAKITDVIILVVAADDGVMPQTKEAIQHAKEANVPLIVFVNKMDKPTKNVEKIKYELLENEVVLEEYNGDVPVAYGSAKTGQGIDELLEAIILMTDLLDLKANPMRYPSGTVIESKVDKGIGTVATVIIENGTMFKGDFIVAGSSYGRVKSMIDATGARLESAGPSTPVIISGLNTVPLAGDRFIGFEDEKFAKKLAQEKSQIDKNQELFLKSSNVATNDDKKIINIIIRSDVHGTAEALKTSIDGMSNDDAKIRVILANAGQVSNSDLLLAQTSNAIIVNFNIKPNANIRQSAKTQGIKMIYDNVVFNIVEEMKKLLDAEKTIVYEERKIGTAHVIKVFTYSKVGTIAGALVDEGVVRAGAKVKVFRKGKMIHKGVIETLKRELNDAKEVEKGKDFGTHIKDFNDIKEDDVFEFLEDFPVNK</sequence>